<dbReference type="Gene3D" id="1.25.40.90">
    <property type="match status" value="1"/>
</dbReference>
<dbReference type="PANTHER" id="PTHR12460:SF0">
    <property type="entry name" value="CID DOMAIN-CONTAINING PROTEIN-RELATED"/>
    <property type="match status" value="1"/>
</dbReference>
<keyword evidence="1" id="KW-0175">Coiled coil</keyword>
<dbReference type="PANTHER" id="PTHR12460">
    <property type="entry name" value="CYCLIN-DEPENDENT KINASE INHIBITOR-RELATED PROTEIN"/>
    <property type="match status" value="1"/>
</dbReference>
<dbReference type="AlphaFoldDB" id="A0A8J2T4W7"/>
<feature type="coiled-coil region" evidence="1">
    <location>
        <begin position="210"/>
        <end position="241"/>
    </location>
</feature>
<keyword evidence="5" id="KW-1185">Reference proteome</keyword>
<reference evidence="5" key="1">
    <citation type="journal article" date="2013" name="Genome Announc.">
        <title>Genome sequence of the food spoilage yeast Zygosaccharomyces bailii CLIB 213(T).</title>
        <authorList>
            <person name="Galeote V."/>
            <person name="Bigey F."/>
            <person name="Devillers H."/>
            <person name="Neuveglise C."/>
            <person name="Dequin S."/>
        </authorList>
    </citation>
    <scope>NUCLEOTIDE SEQUENCE [LARGE SCALE GENOMIC DNA]</scope>
    <source>
        <strain evidence="5">CLIB 213 / ATCC 58445 / CBS 680 / CCRC 21525 / NBRC 1098 / NCYC 1416 / NRRL Y-2227</strain>
    </source>
</reference>
<dbReference type="EMBL" id="HG316456">
    <property type="protein sequence ID" value="CDF89183.1"/>
    <property type="molecule type" value="Genomic_DNA"/>
</dbReference>
<organism evidence="4 5">
    <name type="scientific">Zygosaccharomyces bailii (strain CLIB 213 / ATCC 58445 / CBS 680 / BCRC 21525 / NBRC 1098 / NCYC 1416 / NRRL Y-2227)</name>
    <dbReference type="NCBI Taxonomy" id="1333698"/>
    <lineage>
        <taxon>Eukaryota</taxon>
        <taxon>Fungi</taxon>
        <taxon>Dikarya</taxon>
        <taxon>Ascomycota</taxon>
        <taxon>Saccharomycotina</taxon>
        <taxon>Saccharomycetes</taxon>
        <taxon>Saccharomycetales</taxon>
        <taxon>Saccharomycetaceae</taxon>
        <taxon>Zygosaccharomyces</taxon>
    </lineage>
</organism>
<proteinExistence type="predicted"/>
<name>A0A8J2T4W7_ZYGB2</name>
<dbReference type="Pfam" id="PF04818">
    <property type="entry name" value="CID"/>
    <property type="match status" value="1"/>
</dbReference>
<dbReference type="GO" id="GO:0031124">
    <property type="term" value="P:mRNA 3'-end processing"/>
    <property type="evidence" value="ECO:0007669"/>
    <property type="project" value="InterPro"/>
</dbReference>
<dbReference type="CDD" id="cd17003">
    <property type="entry name" value="CID_Rtt103"/>
    <property type="match status" value="1"/>
</dbReference>
<dbReference type="SUPFAM" id="SSF48464">
    <property type="entry name" value="ENTH/VHS domain"/>
    <property type="match status" value="1"/>
</dbReference>
<feature type="compositionally biased region" description="Polar residues" evidence="2">
    <location>
        <begin position="344"/>
        <end position="361"/>
    </location>
</feature>
<protein>
    <submittedName>
        <fullName evidence="4">ZYBA0S03-11122g1_1</fullName>
    </submittedName>
</protein>
<sequence length="361" mass="41102">MSFSEEQFLNKLNYLEDTQESISSASKWLLSQYREAPRVAQCWKNYMLQNNVNTRRKLLAIYLTNHVVQQAKAKKIIQFQIAFGDVAAPVLRHVYPELPRELKLKVKRVCDIWKDRAIFNEDVLRNIQTSLSVENSRPDPISNPPRLRELVKIYQDLSKTEKSNSAVKLRFDKSVEALDPSSVVYAENLKTVTKIGQAATDTISRSVSYRKRCIENLTQLLQEQQQLLENEENLIEEVNMILQSKDPSNFSTTEQDDNLLPTYEAGNDDDDDDNDDDSSSSEDEIKPKEERVLTEKRDNDSASNSAEEPQFKKSKSLSVDHSDGHQEAYEPEAPAPVESLDQEGATTVTSSIQDLLSKLAN</sequence>
<feature type="compositionally biased region" description="Acidic residues" evidence="2">
    <location>
        <begin position="266"/>
        <end position="282"/>
    </location>
</feature>
<dbReference type="Proteomes" id="UP000019375">
    <property type="component" value="Unassembled WGS sequence"/>
</dbReference>
<feature type="compositionally biased region" description="Basic and acidic residues" evidence="2">
    <location>
        <begin position="283"/>
        <end position="300"/>
    </location>
</feature>
<dbReference type="InterPro" id="IPR008942">
    <property type="entry name" value="ENTH_VHS"/>
</dbReference>
<evidence type="ECO:0000256" key="2">
    <source>
        <dbReference type="SAM" id="MobiDB-lite"/>
    </source>
</evidence>
<evidence type="ECO:0000313" key="5">
    <source>
        <dbReference type="Proteomes" id="UP000019375"/>
    </source>
</evidence>
<evidence type="ECO:0000259" key="3">
    <source>
        <dbReference type="PROSITE" id="PS51391"/>
    </source>
</evidence>
<evidence type="ECO:0000313" key="4">
    <source>
        <dbReference type="EMBL" id="CDF89183.1"/>
    </source>
</evidence>
<feature type="compositionally biased region" description="Basic and acidic residues" evidence="2">
    <location>
        <begin position="318"/>
        <end position="328"/>
    </location>
</feature>
<feature type="region of interest" description="Disordered" evidence="2">
    <location>
        <begin position="245"/>
        <end position="361"/>
    </location>
</feature>
<dbReference type="OrthoDB" id="10069473at2759"/>
<dbReference type="GO" id="GO:0099122">
    <property type="term" value="F:RNA polymerase II C-terminal domain binding"/>
    <property type="evidence" value="ECO:0007669"/>
    <property type="project" value="InterPro"/>
</dbReference>
<dbReference type="InterPro" id="IPR006569">
    <property type="entry name" value="CID_dom"/>
</dbReference>
<dbReference type="SMART" id="SM00582">
    <property type="entry name" value="RPR"/>
    <property type="match status" value="1"/>
</dbReference>
<dbReference type="InterPro" id="IPR047883">
    <property type="entry name" value="Rtt103-like_CID"/>
</dbReference>
<feature type="domain" description="CID" evidence="3">
    <location>
        <begin position="1"/>
        <end position="135"/>
    </location>
</feature>
<evidence type="ECO:0000256" key="1">
    <source>
        <dbReference type="SAM" id="Coils"/>
    </source>
</evidence>
<accession>A0A8J2T4W7</accession>
<gene>
    <name evidence="4" type="ORF">BN860_11122g</name>
</gene>
<dbReference type="PROSITE" id="PS51391">
    <property type="entry name" value="CID"/>
    <property type="match status" value="1"/>
</dbReference>